<feature type="chain" id="PRO_5019295310" evidence="1">
    <location>
        <begin position="27"/>
        <end position="341"/>
    </location>
</feature>
<proteinExistence type="predicted"/>
<dbReference type="Proteomes" id="UP000287687">
    <property type="component" value="Unassembled WGS sequence"/>
</dbReference>
<dbReference type="SUPFAM" id="SSF53807">
    <property type="entry name" value="Helical backbone' metal receptor"/>
    <property type="match status" value="1"/>
</dbReference>
<dbReference type="InterPro" id="IPR050902">
    <property type="entry name" value="ABC_Transporter_SBP"/>
</dbReference>
<feature type="signal peptide" evidence="1">
    <location>
        <begin position="1"/>
        <end position="26"/>
    </location>
</feature>
<dbReference type="RefSeq" id="WP_128443124.1">
    <property type="nucleotide sequence ID" value="NZ_SBIP01000002.1"/>
</dbReference>
<dbReference type="PANTHER" id="PTHR30535:SF7">
    <property type="entry name" value="IRON(III) DICITRATE-BINDING PROTEIN"/>
    <property type="match status" value="1"/>
</dbReference>
<evidence type="ECO:0000259" key="2">
    <source>
        <dbReference type="PROSITE" id="PS50983"/>
    </source>
</evidence>
<dbReference type="Gene3D" id="3.40.50.1980">
    <property type="entry name" value="Nitrogenase molybdenum iron protein domain"/>
    <property type="match status" value="2"/>
</dbReference>
<protein>
    <submittedName>
        <fullName evidence="3">ABC transporter substrate-binding protein</fullName>
    </submittedName>
</protein>
<dbReference type="AlphaFoldDB" id="A0A444LJG7"/>
<dbReference type="OrthoDB" id="9797850at2"/>
<sequence length="341" mass="36482">MSAAKSLLLLSALCATLGFAAAPALAAPTQYPLTIDNCGSKVTFEKAPQRAVALGQNSAEILLLLGLQDKMAGTAFWPSKVLPQLAEANAKVKLLTVEFPTFESILAENPDIVAAALPSLLGPSSKVAKREDFDKVGVPSYLSPSTCLSTDKVKDQYGSRSALWNMDLLYKEIGELAQIFDVADRGDALIADFKAREAALKARVAKDDKDLSFVFWFSSPSPSADAYLGGKNGASGYIADVLGGHNAITAEAEWPTLGWESIIAANPDVIVVASLDRNRWELDKPEAKIKFLTTDTAVSQITAVREKHIVVMDGQAMNPTIRTIYGAEQVAEQLKALGLIK</sequence>
<gene>
    <name evidence="3" type="ORF">EPK99_11325</name>
</gene>
<evidence type="ECO:0000313" key="4">
    <source>
        <dbReference type="Proteomes" id="UP000287687"/>
    </source>
</evidence>
<dbReference type="PROSITE" id="PS50983">
    <property type="entry name" value="FE_B12_PBP"/>
    <property type="match status" value="1"/>
</dbReference>
<comment type="caution">
    <text evidence="3">The sequence shown here is derived from an EMBL/GenBank/DDBJ whole genome shotgun (WGS) entry which is preliminary data.</text>
</comment>
<dbReference type="PANTHER" id="PTHR30535">
    <property type="entry name" value="VITAMIN B12-BINDING PROTEIN"/>
    <property type="match status" value="1"/>
</dbReference>
<evidence type="ECO:0000256" key="1">
    <source>
        <dbReference type="SAM" id="SignalP"/>
    </source>
</evidence>
<name>A0A444LJG7_9HYPH</name>
<organism evidence="3 4">
    <name type="scientific">Neorhizobium lilium</name>
    <dbReference type="NCBI Taxonomy" id="2503024"/>
    <lineage>
        <taxon>Bacteria</taxon>
        <taxon>Pseudomonadati</taxon>
        <taxon>Pseudomonadota</taxon>
        <taxon>Alphaproteobacteria</taxon>
        <taxon>Hyphomicrobiales</taxon>
        <taxon>Rhizobiaceae</taxon>
        <taxon>Rhizobium/Agrobacterium group</taxon>
        <taxon>Neorhizobium</taxon>
    </lineage>
</organism>
<feature type="domain" description="Fe/B12 periplasmic-binding" evidence="2">
    <location>
        <begin position="50"/>
        <end position="341"/>
    </location>
</feature>
<keyword evidence="4" id="KW-1185">Reference proteome</keyword>
<dbReference type="EMBL" id="SBIP01000002">
    <property type="protein sequence ID" value="RWX79149.1"/>
    <property type="molecule type" value="Genomic_DNA"/>
</dbReference>
<dbReference type="Pfam" id="PF01497">
    <property type="entry name" value="Peripla_BP_2"/>
    <property type="match status" value="1"/>
</dbReference>
<evidence type="ECO:0000313" key="3">
    <source>
        <dbReference type="EMBL" id="RWX79149.1"/>
    </source>
</evidence>
<keyword evidence="1" id="KW-0732">Signal</keyword>
<accession>A0A444LJG7</accession>
<reference evidence="3 4" key="1">
    <citation type="submission" date="2019-01" db="EMBL/GenBank/DDBJ databases">
        <title>The draft genome of Rhizobium sp. 24NR.</title>
        <authorList>
            <person name="Liu L."/>
            <person name="Liang L."/>
            <person name="Shi S."/>
            <person name="Xu L."/>
            <person name="Wang X."/>
            <person name="Li L."/>
            <person name="Zhang X."/>
        </authorList>
    </citation>
    <scope>NUCLEOTIDE SEQUENCE [LARGE SCALE GENOMIC DNA]</scope>
    <source>
        <strain evidence="3 4">24NR</strain>
    </source>
</reference>
<dbReference type="InterPro" id="IPR002491">
    <property type="entry name" value="ABC_transptr_periplasmic_BD"/>
</dbReference>